<reference evidence="2" key="1">
    <citation type="submission" date="2016-11" db="EMBL/GenBank/DDBJ databases">
        <authorList>
            <person name="Varghese N."/>
            <person name="Submissions S."/>
        </authorList>
    </citation>
    <scope>NUCLEOTIDE SEQUENCE [LARGE SCALE GENOMIC DNA]</scope>
    <source>
        <strain evidence="2">GAS401</strain>
    </source>
</reference>
<sequence>MITLKLIALTLSAGMVLAAISPDLAYDFFLAVVCCCFV</sequence>
<protein>
    <submittedName>
        <fullName evidence="1">Uncharacterized protein</fullName>
    </submittedName>
</protein>
<accession>A0A1M7UM15</accession>
<evidence type="ECO:0000313" key="2">
    <source>
        <dbReference type="Proteomes" id="UP000184096"/>
    </source>
</evidence>
<gene>
    <name evidence="1" type="ORF">SAMN05444170_5722</name>
</gene>
<evidence type="ECO:0000313" key="1">
    <source>
        <dbReference type="EMBL" id="SHN83946.1"/>
    </source>
</evidence>
<proteinExistence type="predicted"/>
<dbReference type="AlphaFoldDB" id="A0A1M7UM15"/>
<organism evidence="1 2">
    <name type="scientific">Bradyrhizobium erythrophlei</name>
    <dbReference type="NCBI Taxonomy" id="1437360"/>
    <lineage>
        <taxon>Bacteria</taxon>
        <taxon>Pseudomonadati</taxon>
        <taxon>Pseudomonadota</taxon>
        <taxon>Alphaproteobacteria</taxon>
        <taxon>Hyphomicrobiales</taxon>
        <taxon>Nitrobacteraceae</taxon>
        <taxon>Bradyrhizobium</taxon>
    </lineage>
</organism>
<dbReference type="EMBL" id="LT670849">
    <property type="protein sequence ID" value="SHN83946.1"/>
    <property type="molecule type" value="Genomic_DNA"/>
</dbReference>
<dbReference type="Proteomes" id="UP000184096">
    <property type="component" value="Chromosome I"/>
</dbReference>
<name>A0A1M7UM15_9BRAD</name>
<keyword evidence="2" id="KW-1185">Reference proteome</keyword>